<dbReference type="OrthoDB" id="2802740at2759"/>
<feature type="transmembrane region" description="Helical" evidence="2">
    <location>
        <begin position="57"/>
        <end position="78"/>
    </location>
</feature>
<dbReference type="AlphaFoldDB" id="A0A8E2DG97"/>
<keyword evidence="2" id="KW-0472">Membrane</keyword>
<reference evidence="3 4" key="1">
    <citation type="submission" date="2016-07" db="EMBL/GenBank/DDBJ databases">
        <title>Draft genome of the white-rot fungus Obba rivulosa 3A-2.</title>
        <authorList>
            <consortium name="DOE Joint Genome Institute"/>
            <person name="Miettinen O."/>
            <person name="Riley R."/>
            <person name="Acob R."/>
            <person name="Barry K."/>
            <person name="Cullen D."/>
            <person name="De Vries R."/>
            <person name="Hainaut M."/>
            <person name="Hatakka A."/>
            <person name="Henrissat B."/>
            <person name="Hilden K."/>
            <person name="Kuo R."/>
            <person name="Labutti K."/>
            <person name="Lipzen A."/>
            <person name="Makela M.R."/>
            <person name="Sandor L."/>
            <person name="Spatafora J.W."/>
            <person name="Grigoriev I.V."/>
            <person name="Hibbett D.S."/>
        </authorList>
    </citation>
    <scope>NUCLEOTIDE SEQUENCE [LARGE SCALE GENOMIC DNA]</scope>
    <source>
        <strain evidence="3 4">3A-2</strain>
    </source>
</reference>
<name>A0A8E2DG97_9APHY</name>
<accession>A0A8E2DG97</accession>
<sequence length="233" mass="25183">MSPSSLHRRSGTDTSPTASKISPGDDIEQSGQPGAQGGGGSSGPPNKSSDSSTSNSAVIPVVVVVLLFIGTTLFILWIRRMLRRSRQRSLLRQARLASLNAKPQLWDINLDSAALRSREDLKWKNMTPVAVDFIRDFQISQGLVQPPAAMKLRDDPRRAHDTSSGWRGGLGRSQRHANTEDVRVRIAVAIAMPSRRGRGSVKGKTVAPNEESAQVCLGLAEARWIVSASPKGE</sequence>
<gene>
    <name evidence="3" type="ORF">OBBRIDRAFT_797886</name>
</gene>
<dbReference type="EMBL" id="KV722566">
    <property type="protein sequence ID" value="OCH85736.1"/>
    <property type="molecule type" value="Genomic_DNA"/>
</dbReference>
<keyword evidence="2" id="KW-0812">Transmembrane</keyword>
<feature type="compositionally biased region" description="Low complexity" evidence="1">
    <location>
        <begin position="43"/>
        <end position="54"/>
    </location>
</feature>
<evidence type="ECO:0000313" key="3">
    <source>
        <dbReference type="EMBL" id="OCH85736.1"/>
    </source>
</evidence>
<keyword evidence="2" id="KW-1133">Transmembrane helix</keyword>
<evidence type="ECO:0000256" key="1">
    <source>
        <dbReference type="SAM" id="MobiDB-lite"/>
    </source>
</evidence>
<feature type="region of interest" description="Disordered" evidence="1">
    <location>
        <begin position="1"/>
        <end position="54"/>
    </location>
</feature>
<proteinExistence type="predicted"/>
<evidence type="ECO:0000313" key="4">
    <source>
        <dbReference type="Proteomes" id="UP000250043"/>
    </source>
</evidence>
<protein>
    <submittedName>
        <fullName evidence="3">Uncharacterized protein</fullName>
    </submittedName>
</protein>
<feature type="region of interest" description="Disordered" evidence="1">
    <location>
        <begin position="153"/>
        <end position="177"/>
    </location>
</feature>
<evidence type="ECO:0000256" key="2">
    <source>
        <dbReference type="SAM" id="Phobius"/>
    </source>
</evidence>
<organism evidence="3 4">
    <name type="scientific">Obba rivulosa</name>
    <dbReference type="NCBI Taxonomy" id="1052685"/>
    <lineage>
        <taxon>Eukaryota</taxon>
        <taxon>Fungi</taxon>
        <taxon>Dikarya</taxon>
        <taxon>Basidiomycota</taxon>
        <taxon>Agaricomycotina</taxon>
        <taxon>Agaricomycetes</taxon>
        <taxon>Polyporales</taxon>
        <taxon>Gelatoporiaceae</taxon>
        <taxon>Obba</taxon>
    </lineage>
</organism>
<keyword evidence="4" id="KW-1185">Reference proteome</keyword>
<dbReference type="Proteomes" id="UP000250043">
    <property type="component" value="Unassembled WGS sequence"/>
</dbReference>